<dbReference type="Pfam" id="PF00043">
    <property type="entry name" value="GST_C"/>
    <property type="match status" value="1"/>
</dbReference>
<organism evidence="4 5">
    <name type="scientific">Variovorax paradoxus</name>
    <dbReference type="NCBI Taxonomy" id="34073"/>
    <lineage>
        <taxon>Bacteria</taxon>
        <taxon>Pseudomonadati</taxon>
        <taxon>Pseudomonadota</taxon>
        <taxon>Betaproteobacteria</taxon>
        <taxon>Burkholderiales</taxon>
        <taxon>Comamonadaceae</taxon>
        <taxon>Variovorax</taxon>
    </lineage>
</organism>
<dbReference type="SFLD" id="SFLDG00358">
    <property type="entry name" value="Main_(cytGST)"/>
    <property type="match status" value="1"/>
</dbReference>
<dbReference type="AlphaFoldDB" id="A0A0D0MTS8"/>
<feature type="domain" description="GST C-terminal" evidence="3">
    <location>
        <begin position="88"/>
        <end position="211"/>
    </location>
</feature>
<dbReference type="Pfam" id="PF02798">
    <property type="entry name" value="GST_N"/>
    <property type="match status" value="1"/>
</dbReference>
<dbReference type="Proteomes" id="UP000032067">
    <property type="component" value="Unassembled WGS sequence"/>
</dbReference>
<dbReference type="InterPro" id="IPR010987">
    <property type="entry name" value="Glutathione-S-Trfase_C-like"/>
</dbReference>
<dbReference type="SUPFAM" id="SSF52833">
    <property type="entry name" value="Thioredoxin-like"/>
    <property type="match status" value="1"/>
</dbReference>
<dbReference type="Gene3D" id="1.20.1050.10">
    <property type="match status" value="1"/>
</dbReference>
<dbReference type="PROSITE" id="PS50405">
    <property type="entry name" value="GST_CTER"/>
    <property type="match status" value="1"/>
</dbReference>
<dbReference type="InterPro" id="IPR004045">
    <property type="entry name" value="Glutathione_S-Trfase_N"/>
</dbReference>
<sequence>MESTMLRLYDSRLSGNSWKIRILLSQLGLAYERITLDLQKGETRDPAFLRISRFARVPVLVLEDGRPIVESGAILLHLAEGTPYLPDDPYLRTEVMGWLFFEQADLQKAIAIPRVLHLRGLAEEKRHDIDRLHADGYPGLEKLDRWLIGRTWLVGERYTVADLALSAYVSLAGQGGYDMARFAGIRDWLARVHGQHGWVRLIPEDRPAADA</sequence>
<comment type="caution">
    <text evidence="4">The sequence shown here is derived from an EMBL/GenBank/DDBJ whole genome shotgun (WGS) entry which is preliminary data.</text>
</comment>
<evidence type="ECO:0000259" key="3">
    <source>
        <dbReference type="PROSITE" id="PS50405"/>
    </source>
</evidence>
<dbReference type="InterPro" id="IPR004046">
    <property type="entry name" value="GST_C"/>
</dbReference>
<comment type="similarity">
    <text evidence="1">Belongs to the GST superfamily.</text>
</comment>
<evidence type="ECO:0000313" key="4">
    <source>
        <dbReference type="EMBL" id="KIQ34284.1"/>
    </source>
</evidence>
<dbReference type="Gene3D" id="3.40.30.10">
    <property type="entry name" value="Glutaredoxin"/>
    <property type="match status" value="1"/>
</dbReference>
<accession>A0A0D0MTS8</accession>
<dbReference type="InterPro" id="IPR036282">
    <property type="entry name" value="Glutathione-S-Trfase_C_sf"/>
</dbReference>
<dbReference type="PANTHER" id="PTHR44051:SF2">
    <property type="entry name" value="HYPOTHETICAL GLUTATHIONE S-TRANSFERASE LIKE PROTEIN"/>
    <property type="match status" value="1"/>
</dbReference>
<evidence type="ECO:0000259" key="2">
    <source>
        <dbReference type="PROSITE" id="PS50404"/>
    </source>
</evidence>
<dbReference type="PROSITE" id="PS50404">
    <property type="entry name" value="GST_NTER"/>
    <property type="match status" value="1"/>
</dbReference>
<proteinExistence type="inferred from homology"/>
<dbReference type="SUPFAM" id="SSF47616">
    <property type="entry name" value="GST C-terminal domain-like"/>
    <property type="match status" value="1"/>
</dbReference>
<dbReference type="CDD" id="cd03056">
    <property type="entry name" value="GST_N_4"/>
    <property type="match status" value="1"/>
</dbReference>
<dbReference type="InterPro" id="IPR040079">
    <property type="entry name" value="Glutathione_S-Trfase"/>
</dbReference>
<dbReference type="PANTHER" id="PTHR44051">
    <property type="entry name" value="GLUTATHIONE S-TRANSFERASE-RELATED"/>
    <property type="match status" value="1"/>
</dbReference>
<dbReference type="SFLD" id="SFLDS00019">
    <property type="entry name" value="Glutathione_Transferase_(cytos"/>
    <property type="match status" value="1"/>
</dbReference>
<dbReference type="InterPro" id="IPR036249">
    <property type="entry name" value="Thioredoxin-like_sf"/>
</dbReference>
<dbReference type="GO" id="GO:0016740">
    <property type="term" value="F:transferase activity"/>
    <property type="evidence" value="ECO:0007669"/>
    <property type="project" value="UniProtKB-KW"/>
</dbReference>
<reference evidence="4 5" key="1">
    <citation type="submission" date="2014-12" db="EMBL/GenBank/DDBJ databases">
        <title>16Stimator: statistical estimation of ribosomal gene copy numbers from draft genome assemblies.</title>
        <authorList>
            <person name="Perisin M.A."/>
            <person name="Vetter M."/>
            <person name="Gilbert J.A."/>
            <person name="Bergelson J."/>
        </authorList>
    </citation>
    <scope>NUCLEOTIDE SEQUENCE [LARGE SCALE GENOMIC DNA]</scope>
    <source>
        <strain evidence="4 5">MEDvA23</strain>
    </source>
</reference>
<dbReference type="EMBL" id="JXQQ01000016">
    <property type="protein sequence ID" value="KIQ34284.1"/>
    <property type="molecule type" value="Genomic_DNA"/>
</dbReference>
<keyword evidence="4" id="KW-0808">Transferase</keyword>
<name>A0A0D0MTS8_VARPD</name>
<feature type="domain" description="GST N-terminal" evidence="2">
    <location>
        <begin position="4"/>
        <end position="86"/>
    </location>
</feature>
<gene>
    <name evidence="4" type="ORF">RT97_08140</name>
</gene>
<evidence type="ECO:0000256" key="1">
    <source>
        <dbReference type="RuleBase" id="RU003494"/>
    </source>
</evidence>
<protein>
    <submittedName>
        <fullName evidence="4">Glutathione S-transferase</fullName>
    </submittedName>
</protein>
<evidence type="ECO:0000313" key="5">
    <source>
        <dbReference type="Proteomes" id="UP000032067"/>
    </source>
</evidence>